<name>A0ABU5F7P0_9BACT</name>
<dbReference type="InterPro" id="IPR006311">
    <property type="entry name" value="TAT_signal"/>
</dbReference>
<protein>
    <submittedName>
        <fullName evidence="1">Prenyltransferase</fullName>
    </submittedName>
</protein>
<comment type="caution">
    <text evidence="1">The sequence shown here is derived from an EMBL/GenBank/DDBJ whole genome shotgun (WGS) entry which is preliminary data.</text>
</comment>
<organism evidence="1 2">
    <name type="scientific">Gemmata algarum</name>
    <dbReference type="NCBI Taxonomy" id="2975278"/>
    <lineage>
        <taxon>Bacteria</taxon>
        <taxon>Pseudomonadati</taxon>
        <taxon>Planctomycetota</taxon>
        <taxon>Planctomycetia</taxon>
        <taxon>Gemmatales</taxon>
        <taxon>Gemmataceae</taxon>
        <taxon>Gemmata</taxon>
    </lineage>
</organism>
<dbReference type="RefSeq" id="WP_320688228.1">
    <property type="nucleotide sequence ID" value="NZ_JAXBLV010000201.1"/>
</dbReference>
<proteinExistence type="predicted"/>
<keyword evidence="2" id="KW-1185">Reference proteome</keyword>
<dbReference type="SUPFAM" id="SSF48239">
    <property type="entry name" value="Terpenoid cyclases/Protein prenyltransferases"/>
    <property type="match status" value="1"/>
</dbReference>
<evidence type="ECO:0000313" key="2">
    <source>
        <dbReference type="Proteomes" id="UP001272242"/>
    </source>
</evidence>
<dbReference type="PROSITE" id="PS51318">
    <property type="entry name" value="TAT"/>
    <property type="match status" value="1"/>
</dbReference>
<dbReference type="Gene3D" id="1.50.10.20">
    <property type="match status" value="2"/>
</dbReference>
<dbReference type="Proteomes" id="UP001272242">
    <property type="component" value="Unassembled WGS sequence"/>
</dbReference>
<dbReference type="InterPro" id="IPR008930">
    <property type="entry name" value="Terpenoid_cyclase/PrenylTrfase"/>
</dbReference>
<evidence type="ECO:0000313" key="1">
    <source>
        <dbReference type="EMBL" id="MDY3561884.1"/>
    </source>
</evidence>
<reference evidence="2" key="1">
    <citation type="journal article" date="2023" name="Mar. Drugs">
        <title>Gemmata algarum, a Novel Planctomycete Isolated from an Algal Mat, Displays Antimicrobial Activity.</title>
        <authorList>
            <person name="Kumar G."/>
            <person name="Kallscheuer N."/>
            <person name="Kashif M."/>
            <person name="Ahamad S."/>
            <person name="Jagadeeshwari U."/>
            <person name="Pannikurungottu S."/>
            <person name="Haufschild T."/>
            <person name="Kabuu M."/>
            <person name="Sasikala C."/>
            <person name="Jogler C."/>
            <person name="Ramana C."/>
        </authorList>
    </citation>
    <scope>NUCLEOTIDE SEQUENCE [LARGE SCALE GENOMIC DNA]</scope>
    <source>
        <strain evidence="2">JC673</strain>
    </source>
</reference>
<accession>A0ABU5F7P0</accession>
<sequence>MTRHTRRSVLRLAAIGGAGSLLQAGHAGPPPAPAPEGPVDFVTPATQTAIDSGLAFLARSQREDGGFATERPPGPAAVGVTALAGLALLAGGHHPGRGRYARTVSRTADYLLAASDGPVSGFLTPPGGSRAGTEEWNQRAMYSHGFGCLFLGELSGTLPDPERQRRVRAALERAVGYTVRAQCADGGWRYTPHPPYSDVSATVAHLLALRAARNAGVLVRKNVVDSAACFLLACQRPDGGFSYTRGAGETSMFARSAAALVGLFSTGAYSGPEVERGLRYVQQFRPGRSLTPRELPPAYYYYAHYYAALAMWTAGGTYWATWAPAARDELLSRARDGAWDDPIFGPVYATAMSLIVLQLSDHYLPILQA</sequence>
<gene>
    <name evidence="1" type="ORF">R5W23_003312</name>
</gene>
<dbReference type="EMBL" id="JAXBLV010000201">
    <property type="protein sequence ID" value="MDY3561884.1"/>
    <property type="molecule type" value="Genomic_DNA"/>
</dbReference>